<feature type="non-terminal residue" evidence="1">
    <location>
        <position position="58"/>
    </location>
</feature>
<feature type="non-terminal residue" evidence="1">
    <location>
        <position position="1"/>
    </location>
</feature>
<organism evidence="1 2">
    <name type="scientific">Haematococcus lacustris</name>
    <name type="common">Green alga</name>
    <name type="synonym">Haematococcus pluvialis</name>
    <dbReference type="NCBI Taxonomy" id="44745"/>
    <lineage>
        <taxon>Eukaryota</taxon>
        <taxon>Viridiplantae</taxon>
        <taxon>Chlorophyta</taxon>
        <taxon>core chlorophytes</taxon>
        <taxon>Chlorophyceae</taxon>
        <taxon>CS clade</taxon>
        <taxon>Chlamydomonadales</taxon>
        <taxon>Haematococcaceae</taxon>
        <taxon>Haematococcus</taxon>
    </lineage>
</organism>
<accession>A0A6A0AMG8</accession>
<dbReference type="EMBL" id="BLLF01008739">
    <property type="protein sequence ID" value="GFH33503.1"/>
    <property type="molecule type" value="Genomic_DNA"/>
</dbReference>
<reference evidence="1 2" key="1">
    <citation type="submission" date="2020-02" db="EMBL/GenBank/DDBJ databases">
        <title>Draft genome sequence of Haematococcus lacustris strain NIES-144.</title>
        <authorList>
            <person name="Morimoto D."/>
            <person name="Nakagawa S."/>
            <person name="Yoshida T."/>
            <person name="Sawayama S."/>
        </authorList>
    </citation>
    <scope>NUCLEOTIDE SEQUENCE [LARGE SCALE GENOMIC DNA]</scope>
    <source>
        <strain evidence="1 2">NIES-144</strain>
    </source>
</reference>
<dbReference type="AlphaFoldDB" id="A0A6A0AMG8"/>
<gene>
    <name evidence="1" type="ORF">HaLaN_32884</name>
</gene>
<keyword evidence="2" id="KW-1185">Reference proteome</keyword>
<protein>
    <recommendedName>
        <fullName evidence="3">AMP-binding domain-containing protein</fullName>
    </recommendedName>
</protein>
<sequence>MDTAQATLLICVSAVMVEQLQSMLSSLAPGFVDAYGVQEATVLNSIEGVLATKLHRFQ</sequence>
<dbReference type="Proteomes" id="UP000485058">
    <property type="component" value="Unassembled WGS sequence"/>
</dbReference>
<evidence type="ECO:0000313" key="1">
    <source>
        <dbReference type="EMBL" id="GFH33503.1"/>
    </source>
</evidence>
<evidence type="ECO:0000313" key="2">
    <source>
        <dbReference type="Proteomes" id="UP000485058"/>
    </source>
</evidence>
<name>A0A6A0AMG8_HAELA</name>
<evidence type="ECO:0008006" key="3">
    <source>
        <dbReference type="Google" id="ProtNLM"/>
    </source>
</evidence>
<proteinExistence type="predicted"/>
<comment type="caution">
    <text evidence="1">The sequence shown here is derived from an EMBL/GenBank/DDBJ whole genome shotgun (WGS) entry which is preliminary data.</text>
</comment>